<dbReference type="InterPro" id="IPR027417">
    <property type="entry name" value="P-loop_NTPase"/>
</dbReference>
<dbReference type="SUPFAM" id="SSF52540">
    <property type="entry name" value="P-loop containing nucleoside triphosphate hydrolases"/>
    <property type="match status" value="1"/>
</dbReference>
<evidence type="ECO:0008006" key="3">
    <source>
        <dbReference type="Google" id="ProtNLM"/>
    </source>
</evidence>
<organism evidence="1 2">
    <name type="scientific">Leptolyngbya foveolarum</name>
    <dbReference type="NCBI Taxonomy" id="47253"/>
    <lineage>
        <taxon>Bacteria</taxon>
        <taxon>Bacillati</taxon>
        <taxon>Cyanobacteriota</taxon>
        <taxon>Cyanophyceae</taxon>
        <taxon>Leptolyngbyales</taxon>
        <taxon>Leptolyngbyaceae</taxon>
        <taxon>Leptolyngbya group</taxon>
        <taxon>Leptolyngbya</taxon>
    </lineage>
</organism>
<accession>A0A2W4TS80</accession>
<sequence length="675" mass="75346">MPFSQTASAESAILVALDANNPFEKPPVVRAQNIWGESFPDVPSINAKASDTLFEAASQVREADSSLEKVTSIVFLADKGTGKSHVLKRIRRRLQAASEGVFIYASADKYGNPSLINLLFQQSIAESLEQRCGGVTQWQEIAALMVAEAVRINNPGAKTLAAKDLVAKFDKLYLSRYKQEKDLVGELVRAIRWLKPSTDVYLLRAIVWTLSEERGHLAVKWLAGEQLTSRDADELRLPENDKSEGAVNAAAALTIVNLVSLIAEYKSVIVCFDELDSSVLDESGYTMPFIIVNLVKRLFDSIVQSENAKGVVLLTSILPGDWRKLRSGREAAVERISAYCDPVGLINLNENNAKDLCALTLKSFYEKKGLVPPNSIYPFVEEEIAAFSKGRPSARETLQWFAKQLNEKLKSIEQIPLSPTERFVKAYQNALEQFSLEDLETNEVGASALQFCFLKLASLSSLKDKQIEGVVVRSVEEVTPKYKNNDRLQFKIVGEESGDPVVIGVGVMQETHGLSVGAGFRRLLDTETFGLSRGCLVRSRDRKIKRCWDSYEYYHQLIANGGEWVDLALEDIRPLLALQYVYEHHEKFDLTHKRLDYFAFTRDLLQNNPLIKEILSRPEGQVVEEGLEGEELQRPSEDISLEDLTLDLSQSTADDLVDDAEVQSEMNELTEALSA</sequence>
<gene>
    <name evidence="1" type="ORF">DCF25_18395</name>
</gene>
<dbReference type="Proteomes" id="UP000249354">
    <property type="component" value="Unassembled WGS sequence"/>
</dbReference>
<dbReference type="EMBL" id="QBMC01000162">
    <property type="protein sequence ID" value="PZO12026.1"/>
    <property type="molecule type" value="Genomic_DNA"/>
</dbReference>
<comment type="caution">
    <text evidence="1">The sequence shown here is derived from an EMBL/GenBank/DDBJ whole genome shotgun (WGS) entry which is preliminary data.</text>
</comment>
<evidence type="ECO:0000313" key="2">
    <source>
        <dbReference type="Proteomes" id="UP000249354"/>
    </source>
</evidence>
<reference evidence="2" key="1">
    <citation type="submission" date="2018-04" db="EMBL/GenBank/DDBJ databases">
        <authorList>
            <person name="Cornet L."/>
        </authorList>
    </citation>
    <scope>NUCLEOTIDE SEQUENCE [LARGE SCALE GENOMIC DNA]</scope>
</reference>
<proteinExistence type="predicted"/>
<evidence type="ECO:0000313" key="1">
    <source>
        <dbReference type="EMBL" id="PZO12026.1"/>
    </source>
</evidence>
<name>A0A2W4TS80_9CYAN</name>
<dbReference type="AlphaFoldDB" id="A0A2W4TS80"/>
<reference evidence="1 2" key="2">
    <citation type="submission" date="2018-06" db="EMBL/GenBank/DDBJ databases">
        <title>Metagenomic assembly of (sub)arctic Cyanobacteria and their associated microbiome from non-axenic cultures.</title>
        <authorList>
            <person name="Baurain D."/>
        </authorList>
    </citation>
    <scope>NUCLEOTIDE SEQUENCE [LARGE SCALE GENOMIC DNA]</scope>
    <source>
        <strain evidence="1">ULC129bin1</strain>
    </source>
</reference>
<protein>
    <recommendedName>
        <fullName evidence="3">Orc1-like AAA ATPase domain-containing protein</fullName>
    </recommendedName>
</protein>